<dbReference type="PANTHER" id="PTHR30558">
    <property type="entry name" value="EXBD MEMBRANE COMPONENT OF PMF-DRIVEN MACROMOLECULE IMPORT SYSTEM"/>
    <property type="match status" value="1"/>
</dbReference>
<evidence type="ECO:0000256" key="5">
    <source>
        <dbReference type="ARBA" id="ARBA00022989"/>
    </source>
</evidence>
<evidence type="ECO:0000256" key="3">
    <source>
        <dbReference type="ARBA" id="ARBA00022475"/>
    </source>
</evidence>
<evidence type="ECO:0000313" key="9">
    <source>
        <dbReference type="EMBL" id="ATQ75580.1"/>
    </source>
</evidence>
<keyword evidence="5 8" id="KW-1133">Transmembrane helix</keyword>
<dbReference type="EMBL" id="CP024608">
    <property type="protein sequence ID" value="ATQ75580.1"/>
    <property type="molecule type" value="Genomic_DNA"/>
</dbReference>
<evidence type="ECO:0000256" key="4">
    <source>
        <dbReference type="ARBA" id="ARBA00022692"/>
    </source>
</evidence>
<dbReference type="AlphaFoldDB" id="A0A2D2DKU5"/>
<evidence type="ECO:0000256" key="2">
    <source>
        <dbReference type="ARBA" id="ARBA00005811"/>
    </source>
</evidence>
<evidence type="ECO:0000256" key="7">
    <source>
        <dbReference type="RuleBase" id="RU003879"/>
    </source>
</evidence>
<proteinExistence type="inferred from homology"/>
<dbReference type="KEGG" id="mass:CR152_14400"/>
<comment type="similarity">
    <text evidence="2 7">Belongs to the ExbD/TolR family.</text>
</comment>
<dbReference type="OrthoDB" id="9798629at2"/>
<dbReference type="GO" id="GO:0005886">
    <property type="term" value="C:plasma membrane"/>
    <property type="evidence" value="ECO:0007669"/>
    <property type="project" value="UniProtKB-SubCell"/>
</dbReference>
<gene>
    <name evidence="9" type="ORF">CR152_14400</name>
</gene>
<dbReference type="RefSeq" id="WP_099875535.1">
    <property type="nucleotide sequence ID" value="NZ_CP024608.1"/>
</dbReference>
<keyword evidence="7" id="KW-0653">Protein transport</keyword>
<dbReference type="PANTHER" id="PTHR30558:SF7">
    <property type="entry name" value="TOL-PAL SYSTEM PROTEIN TOLR"/>
    <property type="match status" value="1"/>
</dbReference>
<protein>
    <submittedName>
        <fullName evidence="9">Biopolymer transporter ExbD</fullName>
    </submittedName>
</protein>
<keyword evidence="7" id="KW-0813">Transport</keyword>
<sequence length="146" mass="16292">MSMSVGSDSGEEDAVMSEINTTPLVDIMLVLLIIFLITSPVVLKLQKIALPSETNQALKPKPTTVNIVVNKEGDMYWNQTRLNDTTELFEFLKKESVKLPQPEVHVRGDQQTRYEFIGKVIFTAQRAGIQKVGFITEPPDKTGGTR</sequence>
<evidence type="ECO:0000313" key="10">
    <source>
        <dbReference type="Proteomes" id="UP000229897"/>
    </source>
</evidence>
<evidence type="ECO:0000256" key="6">
    <source>
        <dbReference type="ARBA" id="ARBA00023136"/>
    </source>
</evidence>
<keyword evidence="6 8" id="KW-0472">Membrane</keyword>
<dbReference type="GO" id="GO:0015031">
    <property type="term" value="P:protein transport"/>
    <property type="evidence" value="ECO:0007669"/>
    <property type="project" value="UniProtKB-KW"/>
</dbReference>
<dbReference type="Pfam" id="PF02472">
    <property type="entry name" value="ExbD"/>
    <property type="match status" value="1"/>
</dbReference>
<name>A0A2D2DKU5_9BURK</name>
<organism evidence="9 10">
    <name type="scientific">Massilia violaceinigra</name>
    <dbReference type="NCBI Taxonomy" id="2045208"/>
    <lineage>
        <taxon>Bacteria</taxon>
        <taxon>Pseudomonadati</taxon>
        <taxon>Pseudomonadota</taxon>
        <taxon>Betaproteobacteria</taxon>
        <taxon>Burkholderiales</taxon>
        <taxon>Oxalobacteraceae</taxon>
        <taxon>Telluria group</taxon>
        <taxon>Massilia</taxon>
    </lineage>
</organism>
<dbReference type="InterPro" id="IPR003400">
    <property type="entry name" value="ExbD"/>
</dbReference>
<accession>A0A2D2DKU5</accession>
<evidence type="ECO:0000256" key="1">
    <source>
        <dbReference type="ARBA" id="ARBA00004162"/>
    </source>
</evidence>
<keyword evidence="3" id="KW-1003">Cell membrane</keyword>
<feature type="transmembrane region" description="Helical" evidence="8">
    <location>
        <begin position="24"/>
        <end position="43"/>
    </location>
</feature>
<evidence type="ECO:0000256" key="8">
    <source>
        <dbReference type="SAM" id="Phobius"/>
    </source>
</evidence>
<reference evidence="9" key="1">
    <citation type="submission" date="2017-10" db="EMBL/GenBank/DDBJ databases">
        <title>Massilia psychrophilum sp. nov., a novel purple-pigmented bacterium isolated from Tianshan glacier, Xinjiang Municipality, China.</title>
        <authorList>
            <person name="Wang H."/>
        </authorList>
    </citation>
    <scope>NUCLEOTIDE SEQUENCE [LARGE SCALE GENOMIC DNA]</scope>
    <source>
        <strain evidence="9">B2</strain>
    </source>
</reference>
<dbReference type="Gene3D" id="3.30.420.270">
    <property type="match status" value="1"/>
</dbReference>
<keyword evidence="4 7" id="KW-0812">Transmembrane</keyword>
<keyword evidence="10" id="KW-1185">Reference proteome</keyword>
<dbReference type="GO" id="GO:0022857">
    <property type="term" value="F:transmembrane transporter activity"/>
    <property type="evidence" value="ECO:0007669"/>
    <property type="project" value="InterPro"/>
</dbReference>
<dbReference type="Proteomes" id="UP000229897">
    <property type="component" value="Chromosome"/>
</dbReference>
<comment type="subcellular location">
    <subcellularLocation>
        <location evidence="1">Cell membrane</location>
        <topology evidence="1">Single-pass membrane protein</topology>
    </subcellularLocation>
    <subcellularLocation>
        <location evidence="7">Cell membrane</location>
        <topology evidence="7">Single-pass type II membrane protein</topology>
    </subcellularLocation>
</comment>